<dbReference type="InterPro" id="IPR003661">
    <property type="entry name" value="HisK_dim/P_dom"/>
</dbReference>
<dbReference type="GO" id="GO:0000155">
    <property type="term" value="F:phosphorelay sensor kinase activity"/>
    <property type="evidence" value="ECO:0007669"/>
    <property type="project" value="InterPro"/>
</dbReference>
<dbReference type="SMART" id="SM00388">
    <property type="entry name" value="HisKA"/>
    <property type="match status" value="1"/>
</dbReference>
<dbReference type="OrthoDB" id="9810730at2"/>
<dbReference type="STRING" id="1328313.DS2_06521"/>
<evidence type="ECO:0000256" key="12">
    <source>
        <dbReference type="ARBA" id="ARBA00023012"/>
    </source>
</evidence>
<dbReference type="FunFam" id="1.10.287.130:FF:000003">
    <property type="entry name" value="Histidine kinase"/>
    <property type="match status" value="1"/>
</dbReference>
<dbReference type="Gene3D" id="3.30.450.350">
    <property type="entry name" value="CHASE domain"/>
    <property type="match status" value="1"/>
</dbReference>
<dbReference type="Pfam" id="PF03924">
    <property type="entry name" value="CHASE"/>
    <property type="match status" value="1"/>
</dbReference>
<keyword evidence="13 15" id="KW-0472">Membrane</keyword>
<dbReference type="PATRIC" id="fig|1328313.3.peg.1337"/>
<keyword evidence="6" id="KW-0808">Transferase</keyword>
<keyword evidence="21" id="KW-1185">Reference proteome</keyword>
<evidence type="ECO:0000256" key="15">
    <source>
        <dbReference type="SAM" id="Phobius"/>
    </source>
</evidence>
<proteinExistence type="predicted"/>
<evidence type="ECO:0000256" key="6">
    <source>
        <dbReference type="ARBA" id="ARBA00022679"/>
    </source>
</evidence>
<dbReference type="Gene3D" id="3.40.50.2300">
    <property type="match status" value="1"/>
</dbReference>
<dbReference type="Gene3D" id="3.30.450.20">
    <property type="entry name" value="PAS domain"/>
    <property type="match status" value="1"/>
</dbReference>
<dbReference type="Pfam" id="PF00072">
    <property type="entry name" value="Response_reg"/>
    <property type="match status" value="1"/>
</dbReference>
<dbReference type="SUPFAM" id="SSF55874">
    <property type="entry name" value="ATPase domain of HSP90 chaperone/DNA topoisomerase II/histidine kinase"/>
    <property type="match status" value="1"/>
</dbReference>
<dbReference type="SUPFAM" id="SSF55785">
    <property type="entry name" value="PYP-like sensor domain (PAS domain)"/>
    <property type="match status" value="1"/>
</dbReference>
<dbReference type="EC" id="2.7.13.3" evidence="3"/>
<dbReference type="PROSITE" id="PS50109">
    <property type="entry name" value="HIS_KIN"/>
    <property type="match status" value="1"/>
</dbReference>
<feature type="domain" description="Response regulatory" evidence="17">
    <location>
        <begin position="811"/>
        <end position="926"/>
    </location>
</feature>
<dbReference type="InterPro" id="IPR035965">
    <property type="entry name" value="PAS-like_dom_sf"/>
</dbReference>
<dbReference type="NCBIfam" id="TIGR00229">
    <property type="entry name" value="sensory_box"/>
    <property type="match status" value="1"/>
</dbReference>
<dbReference type="Pfam" id="PF13426">
    <property type="entry name" value="PAS_9"/>
    <property type="match status" value="1"/>
</dbReference>
<evidence type="ECO:0000256" key="11">
    <source>
        <dbReference type="ARBA" id="ARBA00022989"/>
    </source>
</evidence>
<dbReference type="CDD" id="cd16922">
    <property type="entry name" value="HATPase_EvgS-ArcB-TorS-like"/>
    <property type="match status" value="1"/>
</dbReference>
<evidence type="ECO:0000256" key="8">
    <source>
        <dbReference type="ARBA" id="ARBA00022741"/>
    </source>
</evidence>
<dbReference type="SUPFAM" id="SSF47384">
    <property type="entry name" value="Homodimeric domain of signal transducing histidine kinase"/>
    <property type="match status" value="1"/>
</dbReference>
<comment type="caution">
    <text evidence="20">The sequence shown here is derived from an EMBL/GenBank/DDBJ whole genome shotgun (WGS) entry which is preliminary data.</text>
</comment>
<dbReference type="InterPro" id="IPR005467">
    <property type="entry name" value="His_kinase_dom"/>
</dbReference>
<dbReference type="PRINTS" id="PR00344">
    <property type="entry name" value="BCTRLSENSOR"/>
</dbReference>
<dbReference type="InterPro" id="IPR036890">
    <property type="entry name" value="HATPase_C_sf"/>
</dbReference>
<feature type="transmembrane region" description="Helical" evidence="15">
    <location>
        <begin position="18"/>
        <end position="40"/>
    </location>
</feature>
<dbReference type="RefSeq" id="WP_051479680.1">
    <property type="nucleotide sequence ID" value="NZ_ARZY01000008.1"/>
</dbReference>
<dbReference type="GO" id="GO:0005524">
    <property type="term" value="F:ATP binding"/>
    <property type="evidence" value="ECO:0007669"/>
    <property type="project" value="UniProtKB-KW"/>
</dbReference>
<dbReference type="Gene3D" id="1.10.287.130">
    <property type="match status" value="1"/>
</dbReference>
<evidence type="ECO:0000256" key="14">
    <source>
        <dbReference type="PROSITE-ProRule" id="PRU00169"/>
    </source>
</evidence>
<dbReference type="Gene3D" id="3.30.565.10">
    <property type="entry name" value="Histidine kinase-like ATPase, C-terminal domain"/>
    <property type="match status" value="1"/>
</dbReference>
<dbReference type="InterPro" id="IPR001789">
    <property type="entry name" value="Sig_transdc_resp-reg_receiver"/>
</dbReference>
<dbReference type="SMART" id="SM00387">
    <property type="entry name" value="HATPase_c"/>
    <property type="match status" value="1"/>
</dbReference>
<dbReference type="CDD" id="cd17546">
    <property type="entry name" value="REC_hyHK_CKI1_RcsC-like"/>
    <property type="match status" value="1"/>
</dbReference>
<evidence type="ECO:0000256" key="7">
    <source>
        <dbReference type="ARBA" id="ARBA00022692"/>
    </source>
</evidence>
<accession>W7QDE3</accession>
<keyword evidence="11 15" id="KW-1133">Transmembrane helix</keyword>
<evidence type="ECO:0000256" key="9">
    <source>
        <dbReference type="ARBA" id="ARBA00022777"/>
    </source>
</evidence>
<evidence type="ECO:0000256" key="13">
    <source>
        <dbReference type="ARBA" id="ARBA00023136"/>
    </source>
</evidence>
<dbReference type="InterPro" id="IPR036097">
    <property type="entry name" value="HisK_dim/P_sf"/>
</dbReference>
<evidence type="ECO:0000259" key="17">
    <source>
        <dbReference type="PROSITE" id="PS50110"/>
    </source>
</evidence>
<dbReference type="EMBL" id="ARZY01000008">
    <property type="protein sequence ID" value="EWH10924.1"/>
    <property type="molecule type" value="Genomic_DNA"/>
</dbReference>
<name>W7QDE3_9ALTE</name>
<evidence type="ECO:0000256" key="4">
    <source>
        <dbReference type="ARBA" id="ARBA00022475"/>
    </source>
</evidence>
<keyword evidence="4" id="KW-1003">Cell membrane</keyword>
<feature type="domain" description="Histidine kinase" evidence="16">
    <location>
        <begin position="440"/>
        <end position="662"/>
    </location>
</feature>
<dbReference type="SUPFAM" id="SSF52172">
    <property type="entry name" value="CheY-like"/>
    <property type="match status" value="2"/>
</dbReference>
<dbReference type="PANTHER" id="PTHR45339:SF1">
    <property type="entry name" value="HYBRID SIGNAL TRANSDUCTION HISTIDINE KINASE J"/>
    <property type="match status" value="1"/>
</dbReference>
<dbReference type="InterPro" id="IPR003594">
    <property type="entry name" value="HATPase_dom"/>
</dbReference>
<dbReference type="PANTHER" id="PTHR45339">
    <property type="entry name" value="HYBRID SIGNAL TRANSDUCTION HISTIDINE KINASE J"/>
    <property type="match status" value="1"/>
</dbReference>
<keyword evidence="5 14" id="KW-0597">Phosphoprotein</keyword>
<evidence type="ECO:0000256" key="3">
    <source>
        <dbReference type="ARBA" id="ARBA00012438"/>
    </source>
</evidence>
<feature type="domain" description="CHASE" evidence="19">
    <location>
        <begin position="117"/>
        <end position="204"/>
    </location>
</feature>
<dbReference type="CDD" id="cd00082">
    <property type="entry name" value="HisKA"/>
    <property type="match status" value="1"/>
</dbReference>
<evidence type="ECO:0000313" key="21">
    <source>
        <dbReference type="Proteomes" id="UP000019276"/>
    </source>
</evidence>
<sequence length="929" mass="102777">MTRINSRQLQRYHYSNKFFIALATLCITLIIAASIWLAHFNFKTSYKSYRSELSESLSFTRANLEASLAKDLLVTRSIRSYIATNPELDQAEFSSFVQQLVVSDNHVRNVGAAKDLVLNLIHPLKGNEAALGLDFRKNPAQRDAALKAVKEKSIVIAGPLNLVQGGVALVAREPVFSAQSGQLWGLVSVVIDIDRLLANADISNHPSLDIALRTNAPLTSNEKVFFGDPQLFNQDGVLTTQVNLPYGSWFMAAYPQGGWAIELFPLEHIWLTAIIVSLVILLFVYLYKNQQQKAVYQRERLLSEKRLRAIFEDNQTIMMLFDCDSGDIVEFNPAACQYYGFSQTQLSAKSIQELGNAELSEYLACLEEDKGSTAIFTHTLAQGQLRQVEIQLSPLELDNIRVAVAVIKDVTEQLRFAEALQQATRQAEQASQAKSQFLANMSHEIRTPMNGILGLADLCLATELNNTQLAYLRKIKLSADNLLHVINDILDYSKIEAGKLSIVEEDFCLDSVVQGVAASVGHFNLKPDVLCLFDLGCEPLPKVVGDPNRLHQVLVNLLSNAIKFTEAGHVILQIRLVANECNDKLQIEFSVNDSGIGIPVEQQQALFAAFSQADGSTSRKYGGTGLGLAISQNLVKLMGGTIQLTSEAGCGSSFYFKLEFAKSHRQNALYIKRSEHALAVIADPLEQTIFSQYAVNVFQSCQLVELEDLLSSCYQVEPEFVFLDLALGETQIAELLRQTNIPTNCFVLLVARLDGQSAAAMKRLNIHTYLLKPYSLGNLVSVLEQSSEPVDAHQPSTSFQSKLQTLEGRKKILLAEDNEINAEIAIALLTQQGFEVVHAINGSEALELIDQSFALVLMDVQMPEMDGLTATKLIRQQYTAEQLPIVAMTAHVMPDEISKCQQAGMDAHIGKPFGRQQLFDTIDQLLCVE</sequence>
<keyword evidence="7 15" id="KW-0812">Transmembrane</keyword>
<protein>
    <recommendedName>
        <fullName evidence="3">histidine kinase</fullName>
        <ecNumber evidence="3">2.7.13.3</ecNumber>
    </recommendedName>
</protein>
<feature type="domain" description="PAS" evidence="18">
    <location>
        <begin position="303"/>
        <end position="354"/>
    </location>
</feature>
<comment type="catalytic activity">
    <reaction evidence="1">
        <text>ATP + protein L-histidine = ADP + protein N-phospho-L-histidine.</text>
        <dbReference type="EC" id="2.7.13.3"/>
    </reaction>
</comment>
<keyword evidence="8" id="KW-0547">Nucleotide-binding</keyword>
<dbReference type="InterPro" id="IPR006189">
    <property type="entry name" value="CHASE_dom"/>
</dbReference>
<keyword evidence="9" id="KW-0418">Kinase</keyword>
<dbReference type="CDD" id="cd00130">
    <property type="entry name" value="PAS"/>
    <property type="match status" value="1"/>
</dbReference>
<evidence type="ECO:0000259" key="19">
    <source>
        <dbReference type="PROSITE" id="PS50839"/>
    </source>
</evidence>
<comment type="subcellular location">
    <subcellularLocation>
        <location evidence="2">Cell membrane</location>
        <topology evidence="2">Multi-pass membrane protein</topology>
    </subcellularLocation>
</comment>
<dbReference type="Proteomes" id="UP000019276">
    <property type="component" value="Unassembled WGS sequence"/>
</dbReference>
<dbReference type="AlphaFoldDB" id="W7QDE3"/>
<dbReference type="InterPro" id="IPR011006">
    <property type="entry name" value="CheY-like_superfamily"/>
</dbReference>
<dbReference type="GO" id="GO:0005886">
    <property type="term" value="C:plasma membrane"/>
    <property type="evidence" value="ECO:0007669"/>
    <property type="project" value="UniProtKB-SubCell"/>
</dbReference>
<dbReference type="InterPro" id="IPR000014">
    <property type="entry name" value="PAS"/>
</dbReference>
<dbReference type="PROSITE" id="PS50839">
    <property type="entry name" value="CHASE"/>
    <property type="match status" value="1"/>
</dbReference>
<evidence type="ECO:0000256" key="10">
    <source>
        <dbReference type="ARBA" id="ARBA00022840"/>
    </source>
</evidence>
<evidence type="ECO:0000256" key="5">
    <source>
        <dbReference type="ARBA" id="ARBA00022553"/>
    </source>
</evidence>
<evidence type="ECO:0000259" key="16">
    <source>
        <dbReference type="PROSITE" id="PS50109"/>
    </source>
</evidence>
<dbReference type="eggNOG" id="COG5002">
    <property type="taxonomic scope" value="Bacteria"/>
</dbReference>
<keyword evidence="10" id="KW-0067">ATP-binding</keyword>
<dbReference type="InterPro" id="IPR042240">
    <property type="entry name" value="CHASE_sf"/>
</dbReference>
<organism evidence="20 21">
    <name type="scientific">Catenovulum agarivorans DS-2</name>
    <dbReference type="NCBI Taxonomy" id="1328313"/>
    <lineage>
        <taxon>Bacteria</taxon>
        <taxon>Pseudomonadati</taxon>
        <taxon>Pseudomonadota</taxon>
        <taxon>Gammaproteobacteria</taxon>
        <taxon>Alteromonadales</taxon>
        <taxon>Alteromonadaceae</taxon>
        <taxon>Catenovulum</taxon>
    </lineage>
</organism>
<dbReference type="Pfam" id="PF02518">
    <property type="entry name" value="HATPase_c"/>
    <property type="match status" value="1"/>
</dbReference>
<dbReference type="SMART" id="SM01079">
    <property type="entry name" value="CHASE"/>
    <property type="match status" value="1"/>
</dbReference>
<evidence type="ECO:0000256" key="1">
    <source>
        <dbReference type="ARBA" id="ARBA00000085"/>
    </source>
</evidence>
<dbReference type="InterPro" id="IPR004358">
    <property type="entry name" value="Sig_transdc_His_kin-like_C"/>
</dbReference>
<evidence type="ECO:0000259" key="18">
    <source>
        <dbReference type="PROSITE" id="PS50112"/>
    </source>
</evidence>
<dbReference type="FunFam" id="3.30.565.10:FF:000010">
    <property type="entry name" value="Sensor histidine kinase RcsC"/>
    <property type="match status" value="1"/>
</dbReference>
<reference evidence="20 21" key="1">
    <citation type="journal article" date="2014" name="Genome Announc.">
        <title>Draft Genome Sequence of the Agar-Degrading Bacterium Catenovulum sp. Strain DS-2, Isolated from Intestines of Haliotis diversicolor.</title>
        <authorList>
            <person name="Shan D."/>
            <person name="Li X."/>
            <person name="Gu Z."/>
            <person name="Wei G."/>
            <person name="Gao Z."/>
            <person name="Shao Z."/>
        </authorList>
    </citation>
    <scope>NUCLEOTIDE SEQUENCE [LARGE SCALE GENOMIC DNA]</scope>
    <source>
        <strain evidence="20 21">DS-2</strain>
    </source>
</reference>
<keyword evidence="12" id="KW-0902">Two-component regulatory system</keyword>
<dbReference type="SMART" id="SM00448">
    <property type="entry name" value="REC"/>
    <property type="match status" value="1"/>
</dbReference>
<evidence type="ECO:0000256" key="2">
    <source>
        <dbReference type="ARBA" id="ARBA00004651"/>
    </source>
</evidence>
<gene>
    <name evidence="20" type="ORF">DS2_06521</name>
</gene>
<dbReference type="Pfam" id="PF00512">
    <property type="entry name" value="HisKA"/>
    <property type="match status" value="1"/>
</dbReference>
<evidence type="ECO:0000313" key="20">
    <source>
        <dbReference type="EMBL" id="EWH10924.1"/>
    </source>
</evidence>
<dbReference type="PROSITE" id="PS50112">
    <property type="entry name" value="PAS"/>
    <property type="match status" value="1"/>
</dbReference>
<dbReference type="PROSITE" id="PS50110">
    <property type="entry name" value="RESPONSE_REGULATORY"/>
    <property type="match status" value="1"/>
</dbReference>
<dbReference type="SMART" id="SM00091">
    <property type="entry name" value="PAS"/>
    <property type="match status" value="1"/>
</dbReference>
<feature type="modified residue" description="4-aspartylphosphate" evidence="14">
    <location>
        <position position="859"/>
    </location>
</feature>